<dbReference type="AlphaFoldDB" id="A0A4D4KWF8"/>
<comment type="caution">
    <text evidence="1">The sequence shown here is derived from an EMBL/GenBank/DDBJ whole genome shotgun (WGS) entry which is preliminary data.</text>
</comment>
<dbReference type="RefSeq" id="WP_344598218.1">
    <property type="nucleotide sequence ID" value="NZ_BAAASO010000063.1"/>
</dbReference>
<protein>
    <submittedName>
        <fullName evidence="1">Uncharacterized protein</fullName>
    </submittedName>
</protein>
<name>A0A4D4KWF8_STRVO</name>
<dbReference type="EMBL" id="BJHW01000001">
    <property type="protein sequence ID" value="GDY50179.1"/>
    <property type="molecule type" value="Genomic_DNA"/>
</dbReference>
<dbReference type="Proteomes" id="UP000301309">
    <property type="component" value="Unassembled WGS sequence"/>
</dbReference>
<organism evidence="1 2">
    <name type="scientific">Streptomyces violaceusniger</name>
    <dbReference type="NCBI Taxonomy" id="68280"/>
    <lineage>
        <taxon>Bacteria</taxon>
        <taxon>Bacillati</taxon>
        <taxon>Actinomycetota</taxon>
        <taxon>Actinomycetes</taxon>
        <taxon>Kitasatosporales</taxon>
        <taxon>Streptomycetaceae</taxon>
        <taxon>Streptomyces</taxon>
        <taxon>Streptomyces violaceusniger group</taxon>
    </lineage>
</organism>
<keyword evidence="2" id="KW-1185">Reference proteome</keyword>
<gene>
    <name evidence="1" type="ORF">SVIO_008020</name>
</gene>
<sequence length="133" mass="14402">MGLNQDMWGLLTLYQALRSVMVTAVETMPGCDPDRAGFTIALEAARDTVVSLVGTTPASRPSSRSDLVGHIGVRVLHALLPGRRLRLSARIVKCGTSRYNIWNRDGRPRDSTPITAIEITVHPPALPSEIVSS</sequence>
<accession>A0A4D4KWF8</accession>
<evidence type="ECO:0000313" key="1">
    <source>
        <dbReference type="EMBL" id="GDY50179.1"/>
    </source>
</evidence>
<reference evidence="1 2" key="1">
    <citation type="journal article" date="2020" name="Int. J. Syst. Evol. Microbiol.">
        <title>Reclassification of Streptomyces castelarensis and Streptomyces sporoclivatus as later heterotypic synonyms of Streptomyces antimycoticus.</title>
        <authorList>
            <person name="Komaki H."/>
            <person name="Tamura T."/>
        </authorList>
    </citation>
    <scope>NUCLEOTIDE SEQUENCE [LARGE SCALE GENOMIC DNA]</scope>
    <source>
        <strain evidence="1 2">NBRC 13459</strain>
    </source>
</reference>
<evidence type="ECO:0000313" key="2">
    <source>
        <dbReference type="Proteomes" id="UP000301309"/>
    </source>
</evidence>
<proteinExistence type="predicted"/>